<dbReference type="PRINTS" id="PR00625">
    <property type="entry name" value="JDOMAIN"/>
</dbReference>
<feature type="compositionally biased region" description="Polar residues" evidence="4">
    <location>
        <begin position="129"/>
        <end position="141"/>
    </location>
</feature>
<dbReference type="Pfam" id="PF00226">
    <property type="entry name" value="DnaJ"/>
    <property type="match status" value="1"/>
</dbReference>
<dbReference type="InterPro" id="IPR018253">
    <property type="entry name" value="DnaJ_domain_CS"/>
</dbReference>
<keyword evidence="2" id="KW-0346">Stress response</keyword>
<accession>A0ABR9AXJ8</accession>
<evidence type="ECO:0000313" key="7">
    <source>
        <dbReference type="Proteomes" id="UP000634529"/>
    </source>
</evidence>
<dbReference type="InterPro" id="IPR001623">
    <property type="entry name" value="DnaJ_domain"/>
</dbReference>
<evidence type="ECO:0000313" key="6">
    <source>
        <dbReference type="EMBL" id="MBD8498809.1"/>
    </source>
</evidence>
<feature type="region of interest" description="Disordered" evidence="4">
    <location>
        <begin position="68"/>
        <end position="105"/>
    </location>
</feature>
<feature type="region of interest" description="Disordered" evidence="4">
    <location>
        <begin position="120"/>
        <end position="155"/>
    </location>
</feature>
<reference evidence="6 7" key="1">
    <citation type="submission" date="2020-09" db="EMBL/GenBank/DDBJ databases">
        <title>Paenibacillus sp. CAU 1523 isolated from sand of Haeundae Beach.</title>
        <authorList>
            <person name="Kim W."/>
        </authorList>
    </citation>
    <scope>NUCLEOTIDE SEQUENCE [LARGE SCALE GENOMIC DNA]</scope>
    <source>
        <strain evidence="6 7">CAU 1523</strain>
    </source>
</reference>
<feature type="domain" description="J" evidence="5">
    <location>
        <begin position="4"/>
        <end position="69"/>
    </location>
</feature>
<evidence type="ECO:0000256" key="4">
    <source>
        <dbReference type="SAM" id="MobiDB-lite"/>
    </source>
</evidence>
<dbReference type="PANTHER" id="PTHR44145">
    <property type="entry name" value="DNAJ HOMOLOG SUBFAMILY A MEMBER 3, MITOCHONDRIAL"/>
    <property type="match status" value="1"/>
</dbReference>
<dbReference type="EMBL" id="JACYTN010000006">
    <property type="protein sequence ID" value="MBD8498809.1"/>
    <property type="molecule type" value="Genomic_DNA"/>
</dbReference>
<dbReference type="PROSITE" id="PS50076">
    <property type="entry name" value="DNAJ_2"/>
    <property type="match status" value="1"/>
</dbReference>
<dbReference type="PROSITE" id="PS00636">
    <property type="entry name" value="DNAJ_1"/>
    <property type="match status" value="1"/>
</dbReference>
<dbReference type="InterPro" id="IPR051938">
    <property type="entry name" value="Apopto_cytoskel_mod"/>
</dbReference>
<dbReference type="InterPro" id="IPR036869">
    <property type="entry name" value="J_dom_sf"/>
</dbReference>
<sequence length="155" mass="17351">MNLNYYELLEVCSTASADEIKKSYRRLAKTYHPDVNPGNAQAEARFKALASAYQVLSDEASRQVYDEQLAQKDSGSRAGAQAGSSSFTQAGRQKGSTAASGKVEFDMQQMHQNFERFFGFDPKSKEGKVNQNRNGKNNPIDTSELFERYFGGRKR</sequence>
<dbReference type="SUPFAM" id="SSF46565">
    <property type="entry name" value="Chaperone J-domain"/>
    <property type="match status" value="1"/>
</dbReference>
<dbReference type="CDD" id="cd06257">
    <property type="entry name" value="DnaJ"/>
    <property type="match status" value="1"/>
</dbReference>
<comment type="caution">
    <text evidence="6">The sequence shown here is derived from an EMBL/GenBank/DDBJ whole genome shotgun (WGS) entry which is preliminary data.</text>
</comment>
<keyword evidence="1" id="KW-0235">DNA replication</keyword>
<dbReference type="SMART" id="SM00271">
    <property type="entry name" value="DnaJ"/>
    <property type="match status" value="1"/>
</dbReference>
<dbReference type="Proteomes" id="UP000634529">
    <property type="component" value="Unassembled WGS sequence"/>
</dbReference>
<evidence type="ECO:0000256" key="1">
    <source>
        <dbReference type="ARBA" id="ARBA00022705"/>
    </source>
</evidence>
<evidence type="ECO:0000256" key="2">
    <source>
        <dbReference type="ARBA" id="ARBA00023016"/>
    </source>
</evidence>
<keyword evidence="3" id="KW-0143">Chaperone</keyword>
<keyword evidence="7" id="KW-1185">Reference proteome</keyword>
<feature type="compositionally biased region" description="Low complexity" evidence="4">
    <location>
        <begin position="76"/>
        <end position="86"/>
    </location>
</feature>
<dbReference type="PANTHER" id="PTHR44145:SF3">
    <property type="entry name" value="DNAJ HOMOLOG SUBFAMILY A MEMBER 3, MITOCHONDRIAL"/>
    <property type="match status" value="1"/>
</dbReference>
<dbReference type="RefSeq" id="WP_192025173.1">
    <property type="nucleotide sequence ID" value="NZ_JACYTN010000006.1"/>
</dbReference>
<protein>
    <submittedName>
        <fullName evidence="6">J domain-containing protein</fullName>
    </submittedName>
</protein>
<name>A0ABR9AXJ8_9BACL</name>
<proteinExistence type="predicted"/>
<dbReference type="Gene3D" id="1.10.287.110">
    <property type="entry name" value="DnaJ domain"/>
    <property type="match status" value="1"/>
</dbReference>
<evidence type="ECO:0000256" key="3">
    <source>
        <dbReference type="ARBA" id="ARBA00023186"/>
    </source>
</evidence>
<evidence type="ECO:0000259" key="5">
    <source>
        <dbReference type="PROSITE" id="PS50076"/>
    </source>
</evidence>
<organism evidence="6 7">
    <name type="scientific">Paenibacillus arenosi</name>
    <dbReference type="NCBI Taxonomy" id="2774142"/>
    <lineage>
        <taxon>Bacteria</taxon>
        <taxon>Bacillati</taxon>
        <taxon>Bacillota</taxon>
        <taxon>Bacilli</taxon>
        <taxon>Bacillales</taxon>
        <taxon>Paenibacillaceae</taxon>
        <taxon>Paenibacillus</taxon>
    </lineage>
</organism>
<feature type="compositionally biased region" description="Polar residues" evidence="4">
    <location>
        <begin position="87"/>
        <end position="99"/>
    </location>
</feature>
<gene>
    <name evidence="6" type="ORF">IFO66_10905</name>
</gene>